<evidence type="ECO:0000256" key="2">
    <source>
        <dbReference type="ARBA" id="ARBA00022448"/>
    </source>
</evidence>
<feature type="region of interest" description="Disordered" evidence="9">
    <location>
        <begin position="606"/>
        <end position="703"/>
    </location>
</feature>
<dbReference type="eggNOG" id="KOG0951">
    <property type="taxonomic scope" value="Eukaryota"/>
</dbReference>
<organism evidence="12 13">
    <name type="scientific">Ichthyophthirius multifiliis</name>
    <name type="common">White spot disease agent</name>
    <name type="synonym">Ich</name>
    <dbReference type="NCBI Taxonomy" id="5932"/>
    <lineage>
        <taxon>Eukaryota</taxon>
        <taxon>Sar</taxon>
        <taxon>Alveolata</taxon>
        <taxon>Ciliophora</taxon>
        <taxon>Intramacronucleata</taxon>
        <taxon>Oligohymenophorea</taxon>
        <taxon>Hymenostomatida</taxon>
        <taxon>Ophryoglenina</taxon>
        <taxon>Ichthyophthirius</taxon>
    </lineage>
</organism>
<keyword evidence="2" id="KW-0813">Transport</keyword>
<dbReference type="OrthoDB" id="1734229at2759"/>
<protein>
    <recommendedName>
        <fullName evidence="11">J domain-containing protein</fullName>
    </recommendedName>
</protein>
<keyword evidence="13" id="KW-1185">Reference proteome</keyword>
<evidence type="ECO:0000256" key="1">
    <source>
        <dbReference type="ARBA" id="ARBA00004477"/>
    </source>
</evidence>
<dbReference type="Pfam" id="PF00226">
    <property type="entry name" value="DnaJ"/>
    <property type="match status" value="1"/>
</dbReference>
<dbReference type="Pfam" id="PF02889">
    <property type="entry name" value="Sec63"/>
    <property type="match status" value="1"/>
</dbReference>
<dbReference type="FunCoup" id="G0QYC3">
    <property type="interactions" value="560"/>
</dbReference>
<evidence type="ECO:0000313" key="13">
    <source>
        <dbReference type="Proteomes" id="UP000008983"/>
    </source>
</evidence>
<evidence type="ECO:0000256" key="6">
    <source>
        <dbReference type="ARBA" id="ARBA00022989"/>
    </source>
</evidence>
<comment type="subcellular location">
    <subcellularLocation>
        <location evidence="1">Endoplasmic reticulum membrane</location>
        <topology evidence="1">Multi-pass membrane protein</topology>
    </subcellularLocation>
</comment>
<dbReference type="SUPFAM" id="SSF81296">
    <property type="entry name" value="E set domains"/>
    <property type="match status" value="1"/>
</dbReference>
<reference evidence="12 13" key="1">
    <citation type="submission" date="2011-07" db="EMBL/GenBank/DDBJ databases">
        <authorList>
            <person name="Coyne R."/>
            <person name="Brami D."/>
            <person name="Johnson J."/>
            <person name="Hostetler J."/>
            <person name="Hannick L."/>
            <person name="Clark T."/>
            <person name="Cassidy-Hanley D."/>
            <person name="Inman J."/>
        </authorList>
    </citation>
    <scope>NUCLEOTIDE SEQUENCE [LARGE SCALE GENOMIC DNA]</scope>
    <source>
        <strain evidence="12 13">G5</strain>
    </source>
</reference>
<evidence type="ECO:0000256" key="5">
    <source>
        <dbReference type="ARBA" id="ARBA00022927"/>
    </source>
</evidence>
<dbReference type="InterPro" id="IPR014756">
    <property type="entry name" value="Ig_E-set"/>
</dbReference>
<dbReference type="PANTHER" id="PTHR24075:SF0">
    <property type="entry name" value="TRANSLOCATION PROTEIN SEC63 HOMOLOG"/>
    <property type="match status" value="1"/>
</dbReference>
<sequence length="703" mass="83427">MSSFKDSFTRGEGDQNLQYDDTAFCYFFLTFLGTVQLVFVWKTLSQLLYNPLKDILKNAIKNKFFDQKLKILRQQINKNKYNSSLFFKILIIIAITILIFKTYQSIPEQQSLKRFDPYDILEISRSATDKEIKKAYRRLMIKYHPDKNDEPDAKHKFLLITKAHECLTDEKKKQACEKFGSPDGPGSLHVAIAMPSFLLKKENHVTILAIFFLVFIVIIPTYVIYWFQDSEKLNDKGMSRDNYEILLYIMNENMPSNQIPDIIGFCMEFRKMYASNLESKQLVKLYSQVVEQFPQKKKNMQQIEKAYVLLCAHMLGLEIPETSREQLTYIQKKTPAILDSMIDLCCSLGQPRGQQYKYLGGQCLLNTIFFQQHFYQVIFFILFLNKYIYKQKGLWGNNIEMNQISYFYENVELKKSQKLGPLRNLVKQTREERKLKVVESEQDLKEVNDEIDNFPNIEISYKVHVPDQLELTDADIYEVQIKLERLNIEKGKQIKYSNTPRYPFFKQEKWHIIITNIKKHIVYYEFITSQEKEVEVSFKLPPHQPGIHQYVLYAKPDCYIGFDIEKEVKFKVFSVKDVNREKFQYHQEDQDLGATPTLFQQMMQVMAPRQEEEEEEEEEEQNQQPNRNNDKEEQNIKENQKEEESDQEELDKKEDDEIARQAAQMEEKMKKMGKKKPLIKQDKDKKVFDSADYYKDQEEQGKS</sequence>
<dbReference type="OMA" id="LIPCTYI"/>
<name>G0QYC3_ICHMU</name>
<dbReference type="Gene3D" id="1.10.3380.10">
    <property type="entry name" value="Sec63 N-terminal domain-like domain"/>
    <property type="match status" value="1"/>
</dbReference>
<keyword evidence="8" id="KW-0143">Chaperone</keyword>
<feature type="compositionally biased region" description="Basic and acidic residues" evidence="9">
    <location>
        <begin position="679"/>
        <end position="703"/>
    </location>
</feature>
<dbReference type="InParanoid" id="G0QYC3"/>
<proteinExistence type="predicted"/>
<dbReference type="Gene3D" id="2.60.40.150">
    <property type="entry name" value="C2 domain"/>
    <property type="match status" value="1"/>
</dbReference>
<dbReference type="InterPro" id="IPR035892">
    <property type="entry name" value="C2_domain_sf"/>
</dbReference>
<dbReference type="CDD" id="cd06257">
    <property type="entry name" value="DnaJ"/>
    <property type="match status" value="1"/>
</dbReference>
<dbReference type="InterPro" id="IPR001623">
    <property type="entry name" value="DnaJ_domain"/>
</dbReference>
<dbReference type="Proteomes" id="UP000008983">
    <property type="component" value="Unassembled WGS sequence"/>
</dbReference>
<dbReference type="RefSeq" id="XP_004031022.1">
    <property type="nucleotide sequence ID" value="XM_004030974.1"/>
</dbReference>
<dbReference type="GO" id="GO:0031207">
    <property type="term" value="C:Sec62/Sec63 complex"/>
    <property type="evidence" value="ECO:0007669"/>
    <property type="project" value="TreeGrafter"/>
</dbReference>
<evidence type="ECO:0000256" key="7">
    <source>
        <dbReference type="ARBA" id="ARBA00023136"/>
    </source>
</evidence>
<dbReference type="GeneID" id="14905879"/>
<accession>G0QYC3</accession>
<dbReference type="SUPFAM" id="SSF158702">
    <property type="entry name" value="Sec63 N-terminal domain-like"/>
    <property type="match status" value="1"/>
</dbReference>
<dbReference type="GO" id="GO:0008320">
    <property type="term" value="F:protein transmembrane transporter activity"/>
    <property type="evidence" value="ECO:0007669"/>
    <property type="project" value="TreeGrafter"/>
</dbReference>
<dbReference type="PROSITE" id="PS50076">
    <property type="entry name" value="DNAJ_2"/>
    <property type="match status" value="1"/>
</dbReference>
<evidence type="ECO:0000256" key="9">
    <source>
        <dbReference type="SAM" id="MobiDB-lite"/>
    </source>
</evidence>
<feature type="domain" description="J" evidence="11">
    <location>
        <begin position="116"/>
        <end position="180"/>
    </location>
</feature>
<feature type="compositionally biased region" description="Basic and acidic residues" evidence="9">
    <location>
        <begin position="628"/>
        <end position="642"/>
    </location>
</feature>
<dbReference type="SMART" id="SM00271">
    <property type="entry name" value="DnaJ"/>
    <property type="match status" value="1"/>
</dbReference>
<dbReference type="STRING" id="857967.G0QYC3"/>
<feature type="transmembrane region" description="Helical" evidence="10">
    <location>
        <begin position="21"/>
        <end position="41"/>
    </location>
</feature>
<dbReference type="GO" id="GO:0003723">
    <property type="term" value="F:RNA binding"/>
    <property type="evidence" value="ECO:0007669"/>
    <property type="project" value="TreeGrafter"/>
</dbReference>
<dbReference type="EMBL" id="GL984106">
    <property type="protein sequence ID" value="EGR29786.1"/>
    <property type="molecule type" value="Genomic_DNA"/>
</dbReference>
<evidence type="ECO:0000256" key="10">
    <source>
        <dbReference type="SAM" id="Phobius"/>
    </source>
</evidence>
<keyword evidence="3 10" id="KW-0812">Transmembrane</keyword>
<gene>
    <name evidence="12" type="ORF">IMG5_148670</name>
</gene>
<dbReference type="InterPro" id="IPR004179">
    <property type="entry name" value="Sec63-dom"/>
</dbReference>
<evidence type="ECO:0000256" key="4">
    <source>
        <dbReference type="ARBA" id="ARBA00022824"/>
    </source>
</evidence>
<dbReference type="PRINTS" id="PR00625">
    <property type="entry name" value="JDOMAIN"/>
</dbReference>
<feature type="compositionally biased region" description="Basic and acidic residues" evidence="9">
    <location>
        <begin position="650"/>
        <end position="670"/>
    </location>
</feature>
<keyword evidence="4" id="KW-0256">Endoplasmic reticulum</keyword>
<feature type="compositionally biased region" description="Acidic residues" evidence="9">
    <location>
        <begin position="611"/>
        <end position="621"/>
    </location>
</feature>
<feature type="transmembrane region" description="Helical" evidence="10">
    <location>
        <begin position="205"/>
        <end position="227"/>
    </location>
</feature>
<dbReference type="AlphaFoldDB" id="G0QYC3"/>
<evidence type="ECO:0000313" key="12">
    <source>
        <dbReference type="EMBL" id="EGR29786.1"/>
    </source>
</evidence>
<dbReference type="eggNOG" id="KOG0721">
    <property type="taxonomic scope" value="Eukaryota"/>
</dbReference>
<keyword evidence="5" id="KW-0653">Protein transport</keyword>
<evidence type="ECO:0000256" key="3">
    <source>
        <dbReference type="ARBA" id="ARBA00022692"/>
    </source>
</evidence>
<keyword evidence="6 10" id="KW-1133">Transmembrane helix</keyword>
<evidence type="ECO:0000256" key="8">
    <source>
        <dbReference type="ARBA" id="ARBA00023186"/>
    </source>
</evidence>
<dbReference type="Gene3D" id="1.10.287.110">
    <property type="entry name" value="DnaJ domain"/>
    <property type="match status" value="1"/>
</dbReference>
<dbReference type="GO" id="GO:0006620">
    <property type="term" value="P:post-translational protein targeting to endoplasmic reticulum membrane"/>
    <property type="evidence" value="ECO:0007669"/>
    <property type="project" value="TreeGrafter"/>
</dbReference>
<evidence type="ECO:0000259" key="11">
    <source>
        <dbReference type="PROSITE" id="PS50076"/>
    </source>
</evidence>
<dbReference type="InterPro" id="IPR036869">
    <property type="entry name" value="J_dom_sf"/>
</dbReference>
<dbReference type="SMART" id="SM00973">
    <property type="entry name" value="Sec63"/>
    <property type="match status" value="1"/>
</dbReference>
<keyword evidence="7 10" id="KW-0472">Membrane</keyword>
<dbReference type="GO" id="GO:0006614">
    <property type="term" value="P:SRP-dependent cotranslational protein targeting to membrane"/>
    <property type="evidence" value="ECO:0007669"/>
    <property type="project" value="TreeGrafter"/>
</dbReference>
<dbReference type="PANTHER" id="PTHR24075">
    <property type="entry name" value="SEC63 DOMAIN-CONTAINING"/>
    <property type="match status" value="1"/>
</dbReference>
<dbReference type="SUPFAM" id="SSF46565">
    <property type="entry name" value="Chaperone J-domain"/>
    <property type="match status" value="1"/>
</dbReference>
<feature type="transmembrane region" description="Helical" evidence="10">
    <location>
        <begin position="85"/>
        <end position="103"/>
    </location>
</feature>